<dbReference type="PRINTS" id="PR00421">
    <property type="entry name" value="THIOREDOXIN"/>
</dbReference>
<dbReference type="PIRSF" id="PIRSF000077">
    <property type="entry name" value="Thioredoxin"/>
    <property type="match status" value="1"/>
</dbReference>
<feature type="active site" description="Nucleophile" evidence="3">
    <location>
        <position position="30"/>
    </location>
</feature>
<gene>
    <name evidence="6" type="primary">TRX2</name>
    <name evidence="6" type="ORF">HK099_005497</name>
</gene>
<dbReference type="InterPro" id="IPR017937">
    <property type="entry name" value="Thioredoxin_CS"/>
</dbReference>
<evidence type="ECO:0000256" key="3">
    <source>
        <dbReference type="PIRSR" id="PIRSR000077-1"/>
    </source>
</evidence>
<proteinExistence type="inferred from homology"/>
<evidence type="ECO:0000256" key="4">
    <source>
        <dbReference type="PIRSR" id="PIRSR000077-4"/>
    </source>
</evidence>
<evidence type="ECO:0000259" key="5">
    <source>
        <dbReference type="PROSITE" id="PS51352"/>
    </source>
</evidence>
<evidence type="ECO:0000256" key="1">
    <source>
        <dbReference type="ARBA" id="ARBA00023157"/>
    </source>
</evidence>
<feature type="site" description="Contributes to redox potential value" evidence="3">
    <location>
        <position position="31"/>
    </location>
</feature>
<keyword evidence="1 4" id="KW-1015">Disulfide bond</keyword>
<dbReference type="SUPFAM" id="SSF52833">
    <property type="entry name" value="Thioredoxin-like"/>
    <property type="match status" value="1"/>
</dbReference>
<evidence type="ECO:0000313" key="6">
    <source>
        <dbReference type="EMBL" id="KAJ3226144.1"/>
    </source>
</evidence>
<dbReference type="FunFam" id="3.40.30.10:FF:000245">
    <property type="entry name" value="Thioredoxin"/>
    <property type="match status" value="1"/>
</dbReference>
<feature type="domain" description="Thioredoxin" evidence="5">
    <location>
        <begin position="1"/>
        <end position="104"/>
    </location>
</feature>
<evidence type="ECO:0000313" key="7">
    <source>
        <dbReference type="Proteomes" id="UP001211065"/>
    </source>
</evidence>
<dbReference type="EMBL" id="JADGJW010000043">
    <property type="protein sequence ID" value="KAJ3226144.1"/>
    <property type="molecule type" value="Genomic_DNA"/>
</dbReference>
<dbReference type="Gene3D" id="3.40.30.10">
    <property type="entry name" value="Glutaredoxin"/>
    <property type="match status" value="1"/>
</dbReference>
<protein>
    <recommendedName>
        <fullName evidence="2">Thioredoxin</fullName>
    </recommendedName>
</protein>
<organism evidence="6 7">
    <name type="scientific">Clydaea vesicula</name>
    <dbReference type="NCBI Taxonomy" id="447962"/>
    <lineage>
        <taxon>Eukaryota</taxon>
        <taxon>Fungi</taxon>
        <taxon>Fungi incertae sedis</taxon>
        <taxon>Chytridiomycota</taxon>
        <taxon>Chytridiomycota incertae sedis</taxon>
        <taxon>Chytridiomycetes</taxon>
        <taxon>Lobulomycetales</taxon>
        <taxon>Lobulomycetaceae</taxon>
        <taxon>Clydaea</taxon>
    </lineage>
</organism>
<dbReference type="InterPro" id="IPR013766">
    <property type="entry name" value="Thioredoxin_domain"/>
</dbReference>
<dbReference type="Pfam" id="PF00085">
    <property type="entry name" value="Thioredoxin"/>
    <property type="match status" value="1"/>
</dbReference>
<feature type="site" description="Deprotonates C-terminal active site Cys" evidence="3">
    <location>
        <position position="24"/>
    </location>
</feature>
<dbReference type="PROSITE" id="PS00194">
    <property type="entry name" value="THIOREDOXIN_1"/>
    <property type="match status" value="1"/>
</dbReference>
<dbReference type="GO" id="GO:0015035">
    <property type="term" value="F:protein-disulfide reductase activity"/>
    <property type="evidence" value="ECO:0007669"/>
    <property type="project" value="InterPro"/>
</dbReference>
<dbReference type="Proteomes" id="UP001211065">
    <property type="component" value="Unassembled WGS sequence"/>
</dbReference>
<feature type="active site" description="Nucleophile" evidence="3">
    <location>
        <position position="33"/>
    </location>
</feature>
<name>A0AAD5Y394_9FUNG</name>
<evidence type="ECO:0000256" key="2">
    <source>
        <dbReference type="PIRNR" id="PIRNR000077"/>
    </source>
</evidence>
<dbReference type="PANTHER" id="PTHR46115">
    <property type="entry name" value="THIOREDOXIN-LIKE PROTEIN 1"/>
    <property type="match status" value="1"/>
</dbReference>
<keyword evidence="7" id="KW-1185">Reference proteome</keyword>
<comment type="caution">
    <text evidence="6">The sequence shown here is derived from an EMBL/GenBank/DDBJ whole genome shotgun (WGS) entry which is preliminary data.</text>
</comment>
<accession>A0AAD5Y394</accession>
<dbReference type="InterPro" id="IPR036249">
    <property type="entry name" value="Thioredoxin-like_sf"/>
</dbReference>
<dbReference type="CDD" id="cd02947">
    <property type="entry name" value="TRX_family"/>
    <property type="match status" value="1"/>
</dbReference>
<reference evidence="6" key="1">
    <citation type="submission" date="2020-05" db="EMBL/GenBank/DDBJ databases">
        <title>Phylogenomic resolution of chytrid fungi.</title>
        <authorList>
            <person name="Stajich J.E."/>
            <person name="Amses K."/>
            <person name="Simmons R."/>
            <person name="Seto K."/>
            <person name="Myers J."/>
            <person name="Bonds A."/>
            <person name="Quandt C.A."/>
            <person name="Barry K."/>
            <person name="Liu P."/>
            <person name="Grigoriev I."/>
            <person name="Longcore J.E."/>
            <person name="James T.Y."/>
        </authorList>
    </citation>
    <scope>NUCLEOTIDE SEQUENCE</scope>
    <source>
        <strain evidence="6">JEL0476</strain>
    </source>
</reference>
<comment type="similarity">
    <text evidence="2">Belongs to the thioredoxin family.</text>
</comment>
<dbReference type="AlphaFoldDB" id="A0AAD5Y394"/>
<feature type="site" description="Contributes to redox potential value" evidence="3">
    <location>
        <position position="32"/>
    </location>
</feature>
<sequence length="104" mass="11821">MVQEIKDKEDFEKVLSEHKVVVVDFTATWCGPCKMVAPKFEEMSKKYPDAVFVKVDVDQCQDISQNAGIRAMPTFHIYKEKQRVTEIIGVNVTKLEADLQTALA</sequence>
<dbReference type="InterPro" id="IPR005746">
    <property type="entry name" value="Thioredoxin"/>
</dbReference>
<feature type="disulfide bond" description="Redox-active" evidence="4">
    <location>
        <begin position="30"/>
        <end position="33"/>
    </location>
</feature>
<keyword evidence="4" id="KW-0676">Redox-active center</keyword>
<dbReference type="PROSITE" id="PS51352">
    <property type="entry name" value="THIOREDOXIN_2"/>
    <property type="match status" value="1"/>
</dbReference>